<dbReference type="RefSeq" id="WP_106300286.1">
    <property type="nucleotide sequence ID" value="NZ_PVWO01000022.1"/>
</dbReference>
<evidence type="ECO:0000259" key="3">
    <source>
        <dbReference type="Pfam" id="PF23598"/>
    </source>
</evidence>
<dbReference type="PROSITE" id="PS51450">
    <property type="entry name" value="LRR"/>
    <property type="match status" value="3"/>
</dbReference>
<dbReference type="PANTHER" id="PTHR48051:SF1">
    <property type="entry name" value="RAS SUPPRESSOR PROTEIN 1"/>
    <property type="match status" value="1"/>
</dbReference>
<protein>
    <recommendedName>
        <fullName evidence="3">Disease resistance R13L4/SHOC-2-like LRR domain-containing protein</fullName>
    </recommendedName>
</protein>
<comment type="caution">
    <text evidence="4">The sequence shown here is derived from an EMBL/GenBank/DDBJ whole genome shotgun (WGS) entry which is preliminary data.</text>
</comment>
<dbReference type="OrthoDB" id="459949at2"/>
<keyword evidence="1" id="KW-0433">Leucine-rich repeat</keyword>
<gene>
    <name evidence="4" type="ORF">C7B77_03280</name>
</gene>
<reference evidence="4 5" key="1">
    <citation type="submission" date="2018-03" db="EMBL/GenBank/DDBJ databases">
        <title>The ancient ancestry and fast evolution of plastids.</title>
        <authorList>
            <person name="Moore K.R."/>
            <person name="Magnabosco C."/>
            <person name="Momper L."/>
            <person name="Gold D.A."/>
            <person name="Bosak T."/>
            <person name="Fournier G.P."/>
        </authorList>
    </citation>
    <scope>NUCLEOTIDE SEQUENCE [LARGE SCALE GENOMIC DNA]</scope>
    <source>
        <strain evidence="4 5">CCALA 037</strain>
    </source>
</reference>
<sequence length="355" mass="40516">MEQAELERKIEQARSHQWEQLKLSHHQLNILPDSIKNLSHITYLDLRYNRLNTLPESIGDLYELTGLDVSNNQLNILPSNIGSLSNLTSLDLHNNQLNTLPDGIGNLSSLTWILLDNNQLSVLPESFGNLYKLGCLYLDNNQLTELPSNIGNLSNLTVLSLRNNRLNIFPEVITSLLSLEELNLDDNSLIDLPNSITHLKYLKAIDLNNNPFTDLSILQSISSLSHVLFLNVDLPRRYWTNLSEWKSEWLLDEENVEIRRLLIEELGYEKIHKEIAAVELDNWREYTLLKIDSIETIYSVYGKAIGTEPMVLLKMTCPSTGHIHILRVPPEMTSAEAAITWINHGIHPDEFAIQT</sequence>
<dbReference type="InterPro" id="IPR032675">
    <property type="entry name" value="LRR_dom_sf"/>
</dbReference>
<feature type="domain" description="Disease resistance R13L4/SHOC-2-like LRR" evidence="3">
    <location>
        <begin position="125"/>
        <end position="237"/>
    </location>
</feature>
<dbReference type="InterPro" id="IPR050216">
    <property type="entry name" value="LRR_domain-containing"/>
</dbReference>
<dbReference type="EMBL" id="PVWO01000022">
    <property type="protein sequence ID" value="PSB58846.1"/>
    <property type="molecule type" value="Genomic_DNA"/>
</dbReference>
<keyword evidence="2" id="KW-0677">Repeat</keyword>
<dbReference type="SMART" id="SM00364">
    <property type="entry name" value="LRR_BAC"/>
    <property type="match status" value="8"/>
</dbReference>
<dbReference type="Pfam" id="PF23598">
    <property type="entry name" value="LRR_14"/>
    <property type="match status" value="2"/>
</dbReference>
<dbReference type="Gene3D" id="3.80.10.10">
    <property type="entry name" value="Ribonuclease Inhibitor"/>
    <property type="match status" value="2"/>
</dbReference>
<feature type="domain" description="Disease resistance R13L4/SHOC-2-like LRR" evidence="3">
    <location>
        <begin position="33"/>
        <end position="111"/>
    </location>
</feature>
<accession>A0A2T1GM21</accession>
<proteinExistence type="predicted"/>
<evidence type="ECO:0000313" key="5">
    <source>
        <dbReference type="Proteomes" id="UP000238937"/>
    </source>
</evidence>
<dbReference type="GO" id="GO:0005737">
    <property type="term" value="C:cytoplasm"/>
    <property type="evidence" value="ECO:0007669"/>
    <property type="project" value="TreeGrafter"/>
</dbReference>
<dbReference type="SUPFAM" id="SSF52058">
    <property type="entry name" value="L domain-like"/>
    <property type="match status" value="1"/>
</dbReference>
<dbReference type="PANTHER" id="PTHR48051">
    <property type="match status" value="1"/>
</dbReference>
<dbReference type="Proteomes" id="UP000238937">
    <property type="component" value="Unassembled WGS sequence"/>
</dbReference>
<organism evidence="4 5">
    <name type="scientific">Chamaesiphon polymorphus CCALA 037</name>
    <dbReference type="NCBI Taxonomy" id="2107692"/>
    <lineage>
        <taxon>Bacteria</taxon>
        <taxon>Bacillati</taxon>
        <taxon>Cyanobacteriota</taxon>
        <taxon>Cyanophyceae</taxon>
        <taxon>Gomontiellales</taxon>
        <taxon>Chamaesiphonaceae</taxon>
        <taxon>Chamaesiphon</taxon>
    </lineage>
</organism>
<dbReference type="AlphaFoldDB" id="A0A2T1GM21"/>
<dbReference type="InterPro" id="IPR001611">
    <property type="entry name" value="Leu-rich_rpt"/>
</dbReference>
<evidence type="ECO:0000256" key="2">
    <source>
        <dbReference type="ARBA" id="ARBA00022737"/>
    </source>
</evidence>
<dbReference type="InterPro" id="IPR003591">
    <property type="entry name" value="Leu-rich_rpt_typical-subtyp"/>
</dbReference>
<evidence type="ECO:0000313" key="4">
    <source>
        <dbReference type="EMBL" id="PSB58846.1"/>
    </source>
</evidence>
<dbReference type="SMART" id="SM00369">
    <property type="entry name" value="LRR_TYP"/>
    <property type="match status" value="7"/>
</dbReference>
<name>A0A2T1GM21_9CYAN</name>
<dbReference type="InterPro" id="IPR055414">
    <property type="entry name" value="LRR_R13L4/SHOC2-like"/>
</dbReference>
<keyword evidence="5" id="KW-1185">Reference proteome</keyword>
<evidence type="ECO:0000256" key="1">
    <source>
        <dbReference type="ARBA" id="ARBA00022614"/>
    </source>
</evidence>